<dbReference type="Proteomes" id="UP001055879">
    <property type="component" value="Linkage Group LG04"/>
</dbReference>
<sequence>MLSSYKLKQIDLERIAYHTLLFILLPYMALALVMAQYYDIDDILADEELVPAVFLEAINGVGLFESNDTNRVNLN</sequence>
<reference evidence="2" key="1">
    <citation type="journal article" date="2022" name="Mol. Ecol. Resour.">
        <title>The genomes of chicory, endive, great burdock and yacon provide insights into Asteraceae palaeo-polyploidization history and plant inulin production.</title>
        <authorList>
            <person name="Fan W."/>
            <person name="Wang S."/>
            <person name="Wang H."/>
            <person name="Wang A."/>
            <person name="Jiang F."/>
            <person name="Liu H."/>
            <person name="Zhao H."/>
            <person name="Xu D."/>
            <person name="Zhang Y."/>
        </authorList>
    </citation>
    <scope>NUCLEOTIDE SEQUENCE [LARGE SCALE GENOMIC DNA]</scope>
    <source>
        <strain evidence="2">cv. Niubang</strain>
    </source>
</reference>
<evidence type="ECO:0000313" key="1">
    <source>
        <dbReference type="EMBL" id="KAI3733953.1"/>
    </source>
</evidence>
<protein>
    <submittedName>
        <fullName evidence="1">Uncharacterized protein</fullName>
    </submittedName>
</protein>
<reference evidence="1 2" key="2">
    <citation type="journal article" date="2022" name="Mol. Ecol. Resour.">
        <title>The genomes of chicory, endive, great burdock and yacon provide insights into Asteraceae paleo-polyploidization history and plant inulin production.</title>
        <authorList>
            <person name="Fan W."/>
            <person name="Wang S."/>
            <person name="Wang H."/>
            <person name="Wang A."/>
            <person name="Jiang F."/>
            <person name="Liu H."/>
            <person name="Zhao H."/>
            <person name="Xu D."/>
            <person name="Zhang Y."/>
        </authorList>
    </citation>
    <scope>NUCLEOTIDE SEQUENCE [LARGE SCALE GENOMIC DNA]</scope>
    <source>
        <strain evidence="2">cv. Niubang</strain>
    </source>
</reference>
<comment type="caution">
    <text evidence="1">The sequence shown here is derived from an EMBL/GenBank/DDBJ whole genome shotgun (WGS) entry which is preliminary data.</text>
</comment>
<accession>A0ACB9CIG6</accession>
<evidence type="ECO:0000313" key="2">
    <source>
        <dbReference type="Proteomes" id="UP001055879"/>
    </source>
</evidence>
<keyword evidence="2" id="KW-1185">Reference proteome</keyword>
<proteinExistence type="predicted"/>
<organism evidence="1 2">
    <name type="scientific">Arctium lappa</name>
    <name type="common">Greater burdock</name>
    <name type="synonym">Lappa major</name>
    <dbReference type="NCBI Taxonomy" id="4217"/>
    <lineage>
        <taxon>Eukaryota</taxon>
        <taxon>Viridiplantae</taxon>
        <taxon>Streptophyta</taxon>
        <taxon>Embryophyta</taxon>
        <taxon>Tracheophyta</taxon>
        <taxon>Spermatophyta</taxon>
        <taxon>Magnoliopsida</taxon>
        <taxon>eudicotyledons</taxon>
        <taxon>Gunneridae</taxon>
        <taxon>Pentapetalae</taxon>
        <taxon>asterids</taxon>
        <taxon>campanulids</taxon>
        <taxon>Asterales</taxon>
        <taxon>Asteraceae</taxon>
        <taxon>Carduoideae</taxon>
        <taxon>Cardueae</taxon>
        <taxon>Arctiinae</taxon>
        <taxon>Arctium</taxon>
    </lineage>
</organism>
<gene>
    <name evidence="1" type="ORF">L6452_13412</name>
</gene>
<dbReference type="EMBL" id="CM042050">
    <property type="protein sequence ID" value="KAI3733953.1"/>
    <property type="molecule type" value="Genomic_DNA"/>
</dbReference>
<name>A0ACB9CIG6_ARCLA</name>